<dbReference type="EMBL" id="JAATIP010000001">
    <property type="protein sequence ID" value="KAF4396873.1"/>
    <property type="molecule type" value="Genomic_DNA"/>
</dbReference>
<dbReference type="Proteomes" id="UP000525078">
    <property type="component" value="Unassembled WGS sequence"/>
</dbReference>
<dbReference type="InterPro" id="IPR044730">
    <property type="entry name" value="RNase_H-like_dom_plant"/>
</dbReference>
<protein>
    <recommendedName>
        <fullName evidence="5">RNase H type-1 domain-containing protein</fullName>
    </recommendedName>
</protein>
<dbReference type="Pfam" id="PF13966">
    <property type="entry name" value="zf-RVT"/>
    <property type="match status" value="1"/>
</dbReference>
<dbReference type="Pfam" id="PF13456">
    <property type="entry name" value="RVT_3"/>
    <property type="match status" value="1"/>
</dbReference>
<dbReference type="InterPro" id="IPR026960">
    <property type="entry name" value="RVT-Znf"/>
</dbReference>
<dbReference type="InterPro" id="IPR036397">
    <property type="entry name" value="RNaseH_sf"/>
</dbReference>
<dbReference type="GO" id="GO:0003676">
    <property type="term" value="F:nucleic acid binding"/>
    <property type="evidence" value="ECO:0007669"/>
    <property type="project" value="InterPro"/>
</dbReference>
<evidence type="ECO:0000259" key="1">
    <source>
        <dbReference type="Pfam" id="PF13456"/>
    </source>
</evidence>
<comment type="caution">
    <text evidence="3">The sequence shown here is derived from an EMBL/GenBank/DDBJ whole genome shotgun (WGS) entry which is preliminary data.</text>
</comment>
<evidence type="ECO:0000259" key="2">
    <source>
        <dbReference type="Pfam" id="PF13966"/>
    </source>
</evidence>
<reference evidence="3 4" key="1">
    <citation type="journal article" date="2020" name="bioRxiv">
        <title>Sequence and annotation of 42 cannabis genomes reveals extensive copy number variation in cannabinoid synthesis and pathogen resistance genes.</title>
        <authorList>
            <person name="Mckernan K.J."/>
            <person name="Helbert Y."/>
            <person name="Kane L.T."/>
            <person name="Ebling H."/>
            <person name="Zhang L."/>
            <person name="Liu B."/>
            <person name="Eaton Z."/>
            <person name="Mclaughlin S."/>
            <person name="Kingan S."/>
            <person name="Baybayan P."/>
            <person name="Concepcion G."/>
            <person name="Jordan M."/>
            <person name="Riva A."/>
            <person name="Barbazuk W."/>
            <person name="Harkins T."/>
        </authorList>
    </citation>
    <scope>NUCLEOTIDE SEQUENCE [LARGE SCALE GENOMIC DNA]</scope>
    <source>
        <strain evidence="4">cv. Jamaican Lion 4</strain>
        <tissue evidence="3">Leaf</tissue>
    </source>
</reference>
<accession>A0A7J6HNQ8</accession>
<dbReference type="GO" id="GO:0004523">
    <property type="term" value="F:RNA-DNA hybrid ribonuclease activity"/>
    <property type="evidence" value="ECO:0007669"/>
    <property type="project" value="InterPro"/>
</dbReference>
<gene>
    <name evidence="3" type="ORF">F8388_004841</name>
</gene>
<evidence type="ECO:0008006" key="5">
    <source>
        <dbReference type="Google" id="ProtNLM"/>
    </source>
</evidence>
<feature type="domain" description="Reverse transcriptase zinc-binding" evidence="2">
    <location>
        <begin position="89"/>
        <end position="154"/>
    </location>
</feature>
<dbReference type="AlphaFoldDB" id="A0A7J6HNQ8"/>
<evidence type="ECO:0000313" key="3">
    <source>
        <dbReference type="EMBL" id="KAF4396873.1"/>
    </source>
</evidence>
<proteinExistence type="predicted"/>
<sequence length="269" mass="30569">MPQKDYSTWIIGKNSEVKVWNFSWSCSDGRLIKPPDCNPWIEDNLDVVDSVLNDGTDWNKDLVKKLFIPEATQIILSTNRSLFLDDDKLLLWGSDLHGHLKLFLWKLLKDCLPFGSWLLSIFGNHIGDCSLCGMDESDSSIHFFSLCSVTKCSWFTSGWCIRIDEIPFHSGGEMSTVVSVKSILRGELEAVVHGLEVLRRMVIHDVNLLTDYQQLAQAILKQQSPHWNLAYSFKLMDLMTGSRVCVAWVPRSSNNSAHVRLALTTFTVF</sequence>
<name>A0A7J6HNQ8_CANSA</name>
<organism evidence="3 4">
    <name type="scientific">Cannabis sativa</name>
    <name type="common">Hemp</name>
    <name type="synonym">Marijuana</name>
    <dbReference type="NCBI Taxonomy" id="3483"/>
    <lineage>
        <taxon>Eukaryota</taxon>
        <taxon>Viridiplantae</taxon>
        <taxon>Streptophyta</taxon>
        <taxon>Embryophyta</taxon>
        <taxon>Tracheophyta</taxon>
        <taxon>Spermatophyta</taxon>
        <taxon>Magnoliopsida</taxon>
        <taxon>eudicotyledons</taxon>
        <taxon>Gunneridae</taxon>
        <taxon>Pentapetalae</taxon>
        <taxon>rosids</taxon>
        <taxon>fabids</taxon>
        <taxon>Rosales</taxon>
        <taxon>Cannabaceae</taxon>
        <taxon>Cannabis</taxon>
    </lineage>
</organism>
<dbReference type="CDD" id="cd06222">
    <property type="entry name" value="RNase_H_like"/>
    <property type="match status" value="1"/>
</dbReference>
<dbReference type="Gene3D" id="3.30.420.10">
    <property type="entry name" value="Ribonuclease H-like superfamily/Ribonuclease H"/>
    <property type="match status" value="1"/>
</dbReference>
<feature type="domain" description="RNase H type-1" evidence="1">
    <location>
        <begin position="158"/>
        <end position="258"/>
    </location>
</feature>
<evidence type="ECO:0000313" key="4">
    <source>
        <dbReference type="Proteomes" id="UP000525078"/>
    </source>
</evidence>
<dbReference type="InterPro" id="IPR002156">
    <property type="entry name" value="RNaseH_domain"/>
</dbReference>
<dbReference type="InterPro" id="IPR012337">
    <property type="entry name" value="RNaseH-like_sf"/>
</dbReference>
<dbReference type="SUPFAM" id="SSF53098">
    <property type="entry name" value="Ribonuclease H-like"/>
    <property type="match status" value="1"/>
</dbReference>